<evidence type="ECO:0000313" key="1">
    <source>
        <dbReference type="EMBL" id="OUJ10402.1"/>
    </source>
</evidence>
<dbReference type="EMBL" id="JOPJ01000050">
    <property type="protein sequence ID" value="OUJ10402.1"/>
    <property type="molecule type" value="Genomic_DNA"/>
</dbReference>
<reference evidence="2" key="1">
    <citation type="submission" date="2014-06" db="EMBL/GenBank/DDBJ databases">
        <authorList>
            <person name="Winans N.J."/>
            <person name="Newell P.D."/>
            <person name="Douglas A.E."/>
        </authorList>
    </citation>
    <scope>NUCLEOTIDE SEQUENCE [LARGE SCALE GENOMIC DNA]</scope>
</reference>
<sequence length="76" mass="7946">MTPLERAAYALNWQVDHQRRVAVICDALTDYLSNKTGGPGGGDAEMCGGVALFLSAYIRHGADVAAEDAKHAEAGA</sequence>
<keyword evidence="2" id="KW-1185">Reference proteome</keyword>
<gene>
    <name evidence="1" type="ORF">HK26_08915</name>
</gene>
<evidence type="ECO:0000313" key="2">
    <source>
        <dbReference type="Proteomes" id="UP000194931"/>
    </source>
</evidence>
<dbReference type="OrthoDB" id="9896058at2"/>
<proteinExistence type="predicted"/>
<name>A0A252BRG0_9PROT</name>
<organism evidence="1 2">
    <name type="scientific">Acetobacter okinawensis</name>
    <dbReference type="NCBI Taxonomy" id="1076594"/>
    <lineage>
        <taxon>Bacteria</taxon>
        <taxon>Pseudomonadati</taxon>
        <taxon>Pseudomonadota</taxon>
        <taxon>Alphaproteobacteria</taxon>
        <taxon>Acetobacterales</taxon>
        <taxon>Acetobacteraceae</taxon>
        <taxon>Acetobacter</taxon>
    </lineage>
</organism>
<accession>A0A252BRG0</accession>
<dbReference type="Proteomes" id="UP000194931">
    <property type="component" value="Unassembled WGS sequence"/>
</dbReference>
<protein>
    <submittedName>
        <fullName evidence="1">Uncharacterized protein</fullName>
    </submittedName>
</protein>
<dbReference type="RefSeq" id="WP_086640013.1">
    <property type="nucleotide sequence ID" value="NZ_JAERKT010000029.1"/>
</dbReference>
<dbReference type="AlphaFoldDB" id="A0A252BRG0"/>
<comment type="caution">
    <text evidence="1">The sequence shown here is derived from an EMBL/GenBank/DDBJ whole genome shotgun (WGS) entry which is preliminary data.</text>
</comment>